<sequence>MAVKLVEQAFITKFIVLYLFSLPVSLDHSNVPPPFPGGSAFEPVNFRAYSCNVERSSVLGENATSSNINPQLANFHGYNLDLPIGLGLSNQAIQGFTQTMIGQIPCNTYASQRVSMGDSAMFDLKEDPKMVYSLKEFHSQCYTPALSNLNTAIRSGEYNGGVSLNTKQRRFNSTDLIRSYLGHIPNPANGSNFRHRELTVLNDSWVNAPSSSPDASDNSTSTFQCDIASAELFSELTSYLQDSKSEAVRESARALMMYPEFDGTIHLTEGSAAVEVTDRFAHQALLDTVGNVSNVFNMVHGESPIDLMKQESGKIEQTLALAVTAATTISNNISNMTYGLLTPVLISILISVVFLSSPIILWLSGYNYKVAVMLVYMLVFLVGTMFVYEVGLYVETVILAQAFSAFSTLNPNEWANLSSLVQSSVIPSMLAIWSICGALLGILVIPMFSQLLQSFSTSIATYGIMMAMKMVSTIMGAMSPLTKAGGAAAKSALGSKK</sequence>
<dbReference type="RefSeq" id="WP_289964086.1">
    <property type="nucleotide sequence ID" value="NZ_JAUEOZ010000003.1"/>
</dbReference>
<keyword evidence="3" id="KW-1185">Reference proteome</keyword>
<dbReference type="EMBL" id="JAUEOZ010000003">
    <property type="protein sequence ID" value="MDN2483913.1"/>
    <property type="molecule type" value="Genomic_DNA"/>
</dbReference>
<accession>A0ABT7Y770</accession>
<evidence type="ECO:0008006" key="4">
    <source>
        <dbReference type="Google" id="ProtNLM"/>
    </source>
</evidence>
<feature type="transmembrane region" description="Helical" evidence="1">
    <location>
        <begin position="459"/>
        <end position="478"/>
    </location>
</feature>
<organism evidence="2 3">
    <name type="scientific">Vibrio agarivorans</name>
    <dbReference type="NCBI Taxonomy" id="153622"/>
    <lineage>
        <taxon>Bacteria</taxon>
        <taxon>Pseudomonadati</taxon>
        <taxon>Pseudomonadota</taxon>
        <taxon>Gammaproteobacteria</taxon>
        <taxon>Vibrionales</taxon>
        <taxon>Vibrionaceae</taxon>
        <taxon>Vibrio</taxon>
    </lineage>
</organism>
<keyword evidence="1" id="KW-1133">Transmembrane helix</keyword>
<evidence type="ECO:0000256" key="1">
    <source>
        <dbReference type="SAM" id="Phobius"/>
    </source>
</evidence>
<feature type="transmembrane region" description="Helical" evidence="1">
    <location>
        <begin position="340"/>
        <end position="363"/>
    </location>
</feature>
<feature type="transmembrane region" description="Helical" evidence="1">
    <location>
        <begin position="425"/>
        <end position="447"/>
    </location>
</feature>
<evidence type="ECO:0000313" key="2">
    <source>
        <dbReference type="EMBL" id="MDN2483913.1"/>
    </source>
</evidence>
<gene>
    <name evidence="2" type="ORF">QWJ08_21395</name>
</gene>
<keyword evidence="1" id="KW-0812">Transmembrane</keyword>
<protein>
    <recommendedName>
        <fullName evidence="4">TraG N-terminal Proteobacteria domain-containing protein</fullName>
    </recommendedName>
</protein>
<feature type="transmembrane region" description="Helical" evidence="1">
    <location>
        <begin position="370"/>
        <end position="388"/>
    </location>
</feature>
<dbReference type="Proteomes" id="UP001169719">
    <property type="component" value="Unassembled WGS sequence"/>
</dbReference>
<reference evidence="2" key="1">
    <citation type="submission" date="2024-05" db="EMBL/GenBank/DDBJ databases">
        <title>Genome Sequences of Four Agar- Degrading Marine Bacteria.</title>
        <authorList>
            <person name="Phillips E.K."/>
            <person name="Shaffer J.C."/>
            <person name="Henson M.W."/>
            <person name="Temperton B."/>
            <person name="Thrash C.J."/>
            <person name="Martin M.O."/>
        </authorList>
    </citation>
    <scope>NUCLEOTIDE SEQUENCE</scope>
    <source>
        <strain evidence="2">EKP203</strain>
    </source>
</reference>
<comment type="caution">
    <text evidence="2">The sequence shown here is derived from an EMBL/GenBank/DDBJ whole genome shotgun (WGS) entry which is preliminary data.</text>
</comment>
<keyword evidence="1" id="KW-0472">Membrane</keyword>
<evidence type="ECO:0000313" key="3">
    <source>
        <dbReference type="Proteomes" id="UP001169719"/>
    </source>
</evidence>
<proteinExistence type="predicted"/>
<name>A0ABT7Y770_9VIBR</name>